<accession>A0A3L7A1N2</accession>
<evidence type="ECO:0000256" key="1">
    <source>
        <dbReference type="SAM" id="Phobius"/>
    </source>
</evidence>
<dbReference type="GO" id="GO:0016787">
    <property type="term" value="F:hydrolase activity"/>
    <property type="evidence" value="ECO:0007669"/>
    <property type="project" value="InterPro"/>
</dbReference>
<dbReference type="Proteomes" id="UP000272503">
    <property type="component" value="Unassembled WGS sequence"/>
</dbReference>
<sequence>MTPGHQSRSPGAVMSDDWQAMKTRSRRSIGARVWITIGVIFGLVAATVGVFTFIVTRPAPTWPATGTPDHNRWYQTSLGSEAVDAAGGDYRIYAKTGTSDNLIIFFGGGGVVWDAEAAADPITVGGYLLSGFPGAYFRSIPSFFPTTLGGILDVNNEDNPFSDWNAVMIPYATGDFHVGDANVSLTAADGTATDMHFNGQTNVRLALDWIQANIPNPERLLIAGASAGSFGAAIHTPQIVDRYPESRIFQFSEGDQLPSKKWPAVADELWDAHWRDNFGYEPGENLYERAVVANREALGDDVVFLDSNTTRDGTLIAFTARVNDETPNPEAWSEAMRASMVRMQQNVPNYYFFLTDADPDSKGFTAHTLSSLPVAYTTKQDGVEFLTWLADAVIRDRPSSIGAHLLTANG</sequence>
<reference evidence="2 3" key="1">
    <citation type="submission" date="2018-10" db="EMBL/GenBank/DDBJ databases">
        <authorList>
            <person name="Li J."/>
        </authorList>
    </citation>
    <scope>NUCLEOTIDE SEQUENCE [LARGE SCALE GENOMIC DNA]</scope>
    <source>
        <strain evidence="2 3">IF 016277</strain>
    </source>
</reference>
<keyword evidence="1" id="KW-0812">Transmembrane</keyword>
<dbReference type="InterPro" id="IPR004963">
    <property type="entry name" value="PAE/NOTUM"/>
</dbReference>
<dbReference type="AlphaFoldDB" id="A0A3L7A1N2"/>
<dbReference type="InterPro" id="IPR029058">
    <property type="entry name" value="AB_hydrolase_fold"/>
</dbReference>
<organism evidence="2 3">
    <name type="scientific">Mycetocola tolaasinivorans</name>
    <dbReference type="NCBI Taxonomy" id="76635"/>
    <lineage>
        <taxon>Bacteria</taxon>
        <taxon>Bacillati</taxon>
        <taxon>Actinomycetota</taxon>
        <taxon>Actinomycetes</taxon>
        <taxon>Micrococcales</taxon>
        <taxon>Microbacteriaceae</taxon>
        <taxon>Mycetocola</taxon>
    </lineage>
</organism>
<dbReference type="OrthoDB" id="9802991at2"/>
<keyword evidence="3" id="KW-1185">Reference proteome</keyword>
<evidence type="ECO:0000313" key="3">
    <source>
        <dbReference type="Proteomes" id="UP000272503"/>
    </source>
</evidence>
<gene>
    <name evidence="2" type="ORF">D9V32_13885</name>
</gene>
<name>A0A3L7A1N2_9MICO</name>
<dbReference type="Pfam" id="PF03283">
    <property type="entry name" value="PAE"/>
    <property type="match status" value="1"/>
</dbReference>
<dbReference type="SUPFAM" id="SSF53474">
    <property type="entry name" value="alpha/beta-Hydrolases"/>
    <property type="match status" value="1"/>
</dbReference>
<dbReference type="EMBL" id="RCUX01000012">
    <property type="protein sequence ID" value="RLP74129.1"/>
    <property type="molecule type" value="Genomic_DNA"/>
</dbReference>
<dbReference type="PANTHER" id="PTHR21562:SF83">
    <property type="entry name" value="PECTIN ACETYLESTERASE 4"/>
    <property type="match status" value="1"/>
</dbReference>
<dbReference type="PANTHER" id="PTHR21562">
    <property type="entry name" value="NOTUM-RELATED"/>
    <property type="match status" value="1"/>
</dbReference>
<keyword evidence="1" id="KW-1133">Transmembrane helix</keyword>
<keyword evidence="1" id="KW-0472">Membrane</keyword>
<evidence type="ECO:0000313" key="2">
    <source>
        <dbReference type="EMBL" id="RLP74129.1"/>
    </source>
</evidence>
<comment type="caution">
    <text evidence="2">The sequence shown here is derived from an EMBL/GenBank/DDBJ whole genome shotgun (WGS) entry which is preliminary data.</text>
</comment>
<proteinExistence type="predicted"/>
<evidence type="ECO:0008006" key="4">
    <source>
        <dbReference type="Google" id="ProtNLM"/>
    </source>
</evidence>
<feature type="transmembrane region" description="Helical" evidence="1">
    <location>
        <begin position="31"/>
        <end position="55"/>
    </location>
</feature>
<protein>
    <recommendedName>
        <fullName evidence="4">Pectin acetylesterase</fullName>
    </recommendedName>
</protein>